<comment type="caution">
    <text evidence="1">The sequence shown here is derived from an EMBL/GenBank/DDBJ whole genome shotgun (WGS) entry which is preliminary data.</text>
</comment>
<dbReference type="EMBL" id="JYDW01000054">
    <property type="protein sequence ID" value="KRZ58623.1"/>
    <property type="molecule type" value="Genomic_DNA"/>
</dbReference>
<keyword evidence="2" id="KW-1185">Reference proteome</keyword>
<accession>A0A0V1LGI4</accession>
<dbReference type="AlphaFoldDB" id="A0A0V1LGI4"/>
<evidence type="ECO:0000313" key="2">
    <source>
        <dbReference type="Proteomes" id="UP000054721"/>
    </source>
</evidence>
<reference evidence="1 2" key="1">
    <citation type="submission" date="2015-05" db="EMBL/GenBank/DDBJ databases">
        <title>Evolution of Trichinella species and genotypes.</title>
        <authorList>
            <person name="Korhonen P.K."/>
            <person name="Edoardo P."/>
            <person name="Giuseppe L.R."/>
            <person name="Gasser R.B."/>
        </authorList>
    </citation>
    <scope>NUCLEOTIDE SEQUENCE [LARGE SCALE GENOMIC DNA]</scope>
    <source>
        <strain evidence="1">ISS10</strain>
    </source>
</reference>
<proteinExistence type="predicted"/>
<organism evidence="1 2">
    <name type="scientific">Trichinella nativa</name>
    <dbReference type="NCBI Taxonomy" id="6335"/>
    <lineage>
        <taxon>Eukaryota</taxon>
        <taxon>Metazoa</taxon>
        <taxon>Ecdysozoa</taxon>
        <taxon>Nematoda</taxon>
        <taxon>Enoplea</taxon>
        <taxon>Dorylaimia</taxon>
        <taxon>Trichinellida</taxon>
        <taxon>Trichinellidae</taxon>
        <taxon>Trichinella</taxon>
    </lineage>
</organism>
<protein>
    <submittedName>
        <fullName evidence="1">Uncharacterized protein</fullName>
    </submittedName>
</protein>
<name>A0A0V1LGI4_9BILA</name>
<gene>
    <name evidence="1" type="ORF">T02_5350</name>
</gene>
<dbReference type="Proteomes" id="UP000054721">
    <property type="component" value="Unassembled WGS sequence"/>
</dbReference>
<dbReference type="OrthoDB" id="10636102at2759"/>
<evidence type="ECO:0000313" key="1">
    <source>
        <dbReference type="EMBL" id="KRZ58623.1"/>
    </source>
</evidence>
<sequence length="123" mass="13325">MFACSASHLGTKYRRDALDFSFPSELLQRKKLISCGNRRLVGSAVRWSPPLPFTLPYPTPGPPSLTSQTLPSSLAQLNSAEIRSINSPTESTLVWKERAAVMMSSSSCSLLAACALMKMKGCS</sequence>